<dbReference type="InterPro" id="IPR034646">
    <property type="entry name" value="ADCK3_dom"/>
</dbReference>
<keyword evidence="2" id="KW-0808">Transferase</keyword>
<evidence type="ECO:0000313" key="8">
    <source>
        <dbReference type="Proteomes" id="UP000094526"/>
    </source>
</evidence>
<dbReference type="GO" id="GO:0006744">
    <property type="term" value="P:ubiquinone biosynthetic process"/>
    <property type="evidence" value="ECO:0007669"/>
    <property type="project" value="EnsemblFungi"/>
</dbReference>
<keyword evidence="8" id="KW-1185">Reference proteome</keyword>
<dbReference type="Pfam" id="PF03109">
    <property type="entry name" value="ABC1"/>
    <property type="match status" value="1"/>
</dbReference>
<dbReference type="SUPFAM" id="SSF56112">
    <property type="entry name" value="Protein kinase-like (PK-like)"/>
    <property type="match status" value="1"/>
</dbReference>
<feature type="compositionally biased region" description="Basic and acidic residues" evidence="5">
    <location>
        <begin position="174"/>
        <end position="183"/>
    </location>
</feature>
<evidence type="ECO:0000256" key="4">
    <source>
        <dbReference type="ARBA" id="ARBA00022840"/>
    </source>
</evidence>
<feature type="region of interest" description="Disordered" evidence="5">
    <location>
        <begin position="172"/>
        <end position="202"/>
    </location>
</feature>
<keyword evidence="3" id="KW-0547">Nucleotide-binding</keyword>
<dbReference type="CDD" id="cd13970">
    <property type="entry name" value="ABC1_ADCK3"/>
    <property type="match status" value="1"/>
</dbReference>
<evidence type="ECO:0000256" key="3">
    <source>
        <dbReference type="ARBA" id="ARBA00022741"/>
    </source>
</evidence>
<evidence type="ECO:0000256" key="1">
    <source>
        <dbReference type="ARBA" id="ARBA00009670"/>
    </source>
</evidence>
<dbReference type="InterPro" id="IPR011009">
    <property type="entry name" value="Kinase-like_dom_sf"/>
</dbReference>
<dbReference type="Proteomes" id="UP000094526">
    <property type="component" value="Unassembled WGS sequence"/>
</dbReference>
<accession>A0A1C1CZR3</accession>
<dbReference type="GO" id="GO:0005524">
    <property type="term" value="F:ATP binding"/>
    <property type="evidence" value="ECO:0007669"/>
    <property type="project" value="UniProtKB-KW"/>
</dbReference>
<sequence length="789" mass="87388">MSGKRILDAIALLNVSKNIAVKHFDIRLGQAKVYSQSSSIAKAIRRKGLPVLSTAVSRLASSQSSSNPQKEGILQDHFYKPPAEKTATDSAASGDLNVEQAKADRAPLPDGTIPPQDSAIGGEAGDGITFNKVPAGETAQHPVESQGAQDLHFQSSTRPNISWFTPLESLAPDQARKSQRESEDQIPAQTTEPPSAEDTAKEFGVEQEQDVFYQPPDSVTPVLSALPRVRVPKTENDVQEGDSHIEPGLNADVYYHGSKREVAADEPSEELLSQIFHNPRNARMFAQKAQYAPGGVQPGVHPASTRRPRNFHTMTIRHQKASDTDPESLKQLGADLAKDVQKINTQQQQPYQMRESKVPSSRVGRIFEFGGLAASMAFGAVSESISHSGGPNGSLMLSAANMERLVAKLSKMRGAALKLGQMMSFQDSKLLPKPIHDVLQRVQDSADYMPASQRDAVIAADLGPNWREKLFQEFDERPMAAASIGQVHGAVLQDGRRVAVKVQYPGVADSISSDLNNLSLLLSASRLLPKGLYLEKTIANARTELAWECDYVREADAAKRFARLLADEKDVFTVPKIIDEASGKRVLTMERMDGIPVTRVQNFTQEQKDWIGSQILRLCLREITEFRYMQTDPNWTNFLYNAKTNKLELLDFGASREYPNRFIDLYVKTLMAASRKDRKACGDLSIQLGYLTGYESKAMYNAHIDSVMTLAEPFMDFSPDVYDFQDQTITDRVRELIPVMLRERLAPPPEETYSLHRKLSGAFLLCARLGSRVRCKDLFENALTKAGLR</sequence>
<comment type="caution">
    <text evidence="7">The sequence shown here is derived from an EMBL/GenBank/DDBJ whole genome shotgun (WGS) entry which is preliminary data.</text>
</comment>
<keyword evidence="4" id="KW-0067">ATP-binding</keyword>
<evidence type="ECO:0000256" key="2">
    <source>
        <dbReference type="ARBA" id="ARBA00022679"/>
    </source>
</evidence>
<dbReference type="GO" id="GO:0005739">
    <property type="term" value="C:mitochondrion"/>
    <property type="evidence" value="ECO:0007669"/>
    <property type="project" value="EnsemblFungi"/>
</dbReference>
<feature type="region of interest" description="Disordered" evidence="5">
    <location>
        <begin position="103"/>
        <end position="133"/>
    </location>
</feature>
<organism evidence="7 8">
    <name type="scientific">Cladophialophora carrionii</name>
    <dbReference type="NCBI Taxonomy" id="86049"/>
    <lineage>
        <taxon>Eukaryota</taxon>
        <taxon>Fungi</taxon>
        <taxon>Dikarya</taxon>
        <taxon>Ascomycota</taxon>
        <taxon>Pezizomycotina</taxon>
        <taxon>Eurotiomycetes</taxon>
        <taxon>Chaetothyriomycetidae</taxon>
        <taxon>Chaetothyriales</taxon>
        <taxon>Herpotrichiellaceae</taxon>
        <taxon>Cladophialophora</taxon>
    </lineage>
</organism>
<dbReference type="VEuPathDB" id="FungiDB:CLCR_09636"/>
<dbReference type="PANTHER" id="PTHR43851:SF3">
    <property type="entry name" value="COENZYME Q8"/>
    <property type="match status" value="1"/>
</dbReference>
<protein>
    <submittedName>
        <fullName evidence="7">Putative molecular chaperone (ABC1)</fullName>
    </submittedName>
</protein>
<evidence type="ECO:0000313" key="7">
    <source>
        <dbReference type="EMBL" id="OCT54044.1"/>
    </source>
</evidence>
<dbReference type="InterPro" id="IPR051409">
    <property type="entry name" value="Atypical_kinase_ADCK"/>
</dbReference>
<dbReference type="PANTHER" id="PTHR43851">
    <property type="match status" value="1"/>
</dbReference>
<comment type="similarity">
    <text evidence="1">Belongs to the protein kinase superfamily. ADCK protein kinase family.</text>
</comment>
<dbReference type="EMBL" id="LGRB01000008">
    <property type="protein sequence ID" value="OCT54044.1"/>
    <property type="molecule type" value="Genomic_DNA"/>
</dbReference>
<evidence type="ECO:0000259" key="6">
    <source>
        <dbReference type="Pfam" id="PF03109"/>
    </source>
</evidence>
<dbReference type="STRING" id="86049.A0A1C1CZR3"/>
<dbReference type="GO" id="GO:0016740">
    <property type="term" value="F:transferase activity"/>
    <property type="evidence" value="ECO:0007669"/>
    <property type="project" value="UniProtKB-KW"/>
</dbReference>
<feature type="domain" description="ABC1 atypical kinase-like" evidence="6">
    <location>
        <begin position="441"/>
        <end position="682"/>
    </location>
</feature>
<proteinExistence type="inferred from homology"/>
<gene>
    <name evidence="7" type="ORF">CLCR_09636</name>
</gene>
<evidence type="ECO:0000256" key="5">
    <source>
        <dbReference type="SAM" id="MobiDB-lite"/>
    </source>
</evidence>
<dbReference type="VEuPathDB" id="FungiDB:G647_00941"/>
<reference evidence="8" key="1">
    <citation type="submission" date="2015-07" db="EMBL/GenBank/DDBJ databases">
        <authorList>
            <person name="Teixeira M.M."/>
            <person name="Souza R.C."/>
            <person name="Almeida L.G."/>
            <person name="Vicente V.A."/>
            <person name="de Hoog S."/>
            <person name="Bocca A.L."/>
            <person name="de Almeida S.R."/>
            <person name="Vasconcelos A.T."/>
            <person name="Felipe M.S."/>
        </authorList>
    </citation>
    <scope>NUCLEOTIDE SEQUENCE [LARGE SCALE GENOMIC DNA]</scope>
    <source>
        <strain evidence="8">KSF</strain>
    </source>
</reference>
<dbReference type="OrthoDB" id="201153at2759"/>
<name>A0A1C1CZR3_9EURO</name>
<dbReference type="AlphaFoldDB" id="A0A1C1CZR3"/>
<dbReference type="eggNOG" id="KOG1234">
    <property type="taxonomic scope" value="Eukaryota"/>
</dbReference>
<dbReference type="InterPro" id="IPR004147">
    <property type="entry name" value="ABC1_dom"/>
</dbReference>